<comment type="caution">
    <text evidence="2">The sequence shown here is derived from an EMBL/GenBank/DDBJ whole genome shotgun (WGS) entry which is preliminary data.</text>
</comment>
<evidence type="ECO:0000256" key="1">
    <source>
        <dbReference type="SAM" id="Phobius"/>
    </source>
</evidence>
<evidence type="ECO:0000313" key="2">
    <source>
        <dbReference type="EMBL" id="CAF1949952.1"/>
    </source>
</evidence>
<reference evidence="2" key="1">
    <citation type="submission" date="2021-02" db="EMBL/GenBank/DDBJ databases">
        <authorList>
            <person name="Nowell W R."/>
        </authorList>
    </citation>
    <scope>NUCLEOTIDE SEQUENCE</scope>
</reference>
<organism evidence="2 4">
    <name type="scientific">Rotaria magnacalcarata</name>
    <dbReference type="NCBI Taxonomy" id="392030"/>
    <lineage>
        <taxon>Eukaryota</taxon>
        <taxon>Metazoa</taxon>
        <taxon>Spiralia</taxon>
        <taxon>Gnathifera</taxon>
        <taxon>Rotifera</taxon>
        <taxon>Eurotatoria</taxon>
        <taxon>Bdelloidea</taxon>
        <taxon>Philodinida</taxon>
        <taxon>Philodinidae</taxon>
        <taxon>Rotaria</taxon>
    </lineage>
</organism>
<dbReference type="EMBL" id="CAJNRE010001672">
    <property type="protein sequence ID" value="CAF1949952.1"/>
    <property type="molecule type" value="Genomic_DNA"/>
</dbReference>
<protein>
    <submittedName>
        <fullName evidence="2">Uncharacterized protein</fullName>
    </submittedName>
</protein>
<keyword evidence="1" id="KW-0812">Transmembrane</keyword>
<name>A0A816LQU8_9BILA</name>
<accession>A0A816LQU8</accession>
<dbReference type="Proteomes" id="UP000663824">
    <property type="component" value="Unassembled WGS sequence"/>
</dbReference>
<dbReference type="EMBL" id="CAJOBI010149238">
    <property type="protein sequence ID" value="CAF4803780.1"/>
    <property type="molecule type" value="Genomic_DNA"/>
</dbReference>
<sequence length="153" mass="18157">MNSTEFDWNTKLKQSFDRFYPSVASSVSYIHIREILFTIGLITILLLLLILLIQFLIKVREAYKTSTPRRRFRKSYESPAKYSSYQTLLNTDKNRCKCVQSSCLPKLQCTKPNSQVFNRSVYYEQIDERQINNTRYEVFTSSNRPPIHIHFVK</sequence>
<dbReference type="Proteomes" id="UP000676336">
    <property type="component" value="Unassembled WGS sequence"/>
</dbReference>
<gene>
    <name evidence="2" type="ORF">MBJ925_LOCUS5868</name>
    <name evidence="3" type="ORF">SMN809_LOCUS47290</name>
</gene>
<feature type="transmembrane region" description="Helical" evidence="1">
    <location>
        <begin position="35"/>
        <end position="57"/>
    </location>
</feature>
<keyword evidence="1" id="KW-0472">Membrane</keyword>
<evidence type="ECO:0000313" key="4">
    <source>
        <dbReference type="Proteomes" id="UP000663824"/>
    </source>
</evidence>
<keyword evidence="1" id="KW-1133">Transmembrane helix</keyword>
<evidence type="ECO:0000313" key="3">
    <source>
        <dbReference type="EMBL" id="CAF4803780.1"/>
    </source>
</evidence>
<proteinExistence type="predicted"/>
<dbReference type="AlphaFoldDB" id="A0A816LQU8"/>